<organism evidence="1 2">
    <name type="scientific">Desulfonema magnum</name>
    <dbReference type="NCBI Taxonomy" id="45655"/>
    <lineage>
        <taxon>Bacteria</taxon>
        <taxon>Pseudomonadati</taxon>
        <taxon>Thermodesulfobacteriota</taxon>
        <taxon>Desulfobacteria</taxon>
        <taxon>Desulfobacterales</taxon>
        <taxon>Desulfococcaceae</taxon>
        <taxon>Desulfonema</taxon>
    </lineage>
</organism>
<evidence type="ECO:0000313" key="1">
    <source>
        <dbReference type="EMBL" id="QTA87833.1"/>
    </source>
</evidence>
<dbReference type="AlphaFoldDB" id="A0A975BLT2"/>
<gene>
    <name evidence="1" type="ORF">dnm_038700</name>
</gene>
<evidence type="ECO:0000313" key="2">
    <source>
        <dbReference type="Proteomes" id="UP000663722"/>
    </source>
</evidence>
<evidence type="ECO:0008006" key="3">
    <source>
        <dbReference type="Google" id="ProtNLM"/>
    </source>
</evidence>
<accession>A0A975BLT2</accession>
<keyword evidence="2" id="KW-1185">Reference proteome</keyword>
<dbReference type="KEGG" id="dmm:dnm_038700"/>
<dbReference type="RefSeq" id="WP_207682860.1">
    <property type="nucleotide sequence ID" value="NZ_CP061800.1"/>
</dbReference>
<sequence>MSLELWDGFCEKCEKSCCTIGQPVIYPFERQAIIDAGGEKYLEEYDGYSILRGTPCPFWKDKKCTIQHCKPIDCEAYPILVKPGDNGKPEWMIDPDCPACTHLSSDFIKKSKFLYNKLTPEEIEIDWKILISLGFNPVKLELLLGSSDL</sequence>
<name>A0A975BLT2_9BACT</name>
<proteinExistence type="predicted"/>
<reference evidence="1" key="1">
    <citation type="journal article" date="2021" name="Microb. Physiol.">
        <title>Proteogenomic Insights into the Physiology of Marine, Sulfate-Reducing, Filamentous Desulfonema limicola and Desulfonema magnum.</title>
        <authorList>
            <person name="Schnaars V."/>
            <person name="Wohlbrand L."/>
            <person name="Scheve S."/>
            <person name="Hinrichs C."/>
            <person name="Reinhardt R."/>
            <person name="Rabus R."/>
        </authorList>
    </citation>
    <scope>NUCLEOTIDE SEQUENCE</scope>
    <source>
        <strain evidence="1">4be13</strain>
    </source>
</reference>
<protein>
    <recommendedName>
        <fullName evidence="3">YkgJ family cysteine cluster protein</fullName>
    </recommendedName>
</protein>
<dbReference type="EMBL" id="CP061800">
    <property type="protein sequence ID" value="QTA87833.1"/>
    <property type="molecule type" value="Genomic_DNA"/>
</dbReference>
<dbReference type="Proteomes" id="UP000663722">
    <property type="component" value="Chromosome"/>
</dbReference>